<evidence type="ECO:0000313" key="2">
    <source>
        <dbReference type="Proteomes" id="UP000215914"/>
    </source>
</evidence>
<dbReference type="EMBL" id="CM007901">
    <property type="protein sequence ID" value="OTG06420.1"/>
    <property type="molecule type" value="Genomic_DNA"/>
</dbReference>
<protein>
    <submittedName>
        <fullName evidence="1">Uncharacterized protein</fullName>
    </submittedName>
</protein>
<gene>
    <name evidence="1" type="ORF">HannXRQ_Chr12g0385521</name>
</gene>
<accession>A0A251T5J4</accession>
<dbReference type="AlphaFoldDB" id="A0A251T5J4"/>
<dbReference type="InParanoid" id="A0A251T5J4"/>
<name>A0A251T5J4_HELAN</name>
<organism evidence="1 2">
    <name type="scientific">Helianthus annuus</name>
    <name type="common">Common sunflower</name>
    <dbReference type="NCBI Taxonomy" id="4232"/>
    <lineage>
        <taxon>Eukaryota</taxon>
        <taxon>Viridiplantae</taxon>
        <taxon>Streptophyta</taxon>
        <taxon>Embryophyta</taxon>
        <taxon>Tracheophyta</taxon>
        <taxon>Spermatophyta</taxon>
        <taxon>Magnoliopsida</taxon>
        <taxon>eudicotyledons</taxon>
        <taxon>Gunneridae</taxon>
        <taxon>Pentapetalae</taxon>
        <taxon>asterids</taxon>
        <taxon>campanulids</taxon>
        <taxon>Asterales</taxon>
        <taxon>Asteraceae</taxon>
        <taxon>Asteroideae</taxon>
        <taxon>Heliantheae alliance</taxon>
        <taxon>Heliantheae</taxon>
        <taxon>Helianthus</taxon>
    </lineage>
</organism>
<reference evidence="2" key="1">
    <citation type="journal article" date="2017" name="Nature">
        <title>The sunflower genome provides insights into oil metabolism, flowering and Asterid evolution.</title>
        <authorList>
            <person name="Badouin H."/>
            <person name="Gouzy J."/>
            <person name="Grassa C.J."/>
            <person name="Murat F."/>
            <person name="Staton S.E."/>
            <person name="Cottret L."/>
            <person name="Lelandais-Briere C."/>
            <person name="Owens G.L."/>
            <person name="Carrere S."/>
            <person name="Mayjonade B."/>
            <person name="Legrand L."/>
            <person name="Gill N."/>
            <person name="Kane N.C."/>
            <person name="Bowers J.E."/>
            <person name="Hubner S."/>
            <person name="Bellec A."/>
            <person name="Berard A."/>
            <person name="Berges H."/>
            <person name="Blanchet N."/>
            <person name="Boniface M.C."/>
            <person name="Brunel D."/>
            <person name="Catrice O."/>
            <person name="Chaidir N."/>
            <person name="Claudel C."/>
            <person name="Donnadieu C."/>
            <person name="Faraut T."/>
            <person name="Fievet G."/>
            <person name="Helmstetter N."/>
            <person name="King M."/>
            <person name="Knapp S.J."/>
            <person name="Lai Z."/>
            <person name="Le Paslier M.C."/>
            <person name="Lippi Y."/>
            <person name="Lorenzon L."/>
            <person name="Mandel J.R."/>
            <person name="Marage G."/>
            <person name="Marchand G."/>
            <person name="Marquand E."/>
            <person name="Bret-Mestries E."/>
            <person name="Morien E."/>
            <person name="Nambeesan S."/>
            <person name="Nguyen T."/>
            <person name="Pegot-Espagnet P."/>
            <person name="Pouilly N."/>
            <person name="Raftis F."/>
            <person name="Sallet E."/>
            <person name="Schiex T."/>
            <person name="Thomas J."/>
            <person name="Vandecasteele C."/>
            <person name="Vares D."/>
            <person name="Vear F."/>
            <person name="Vautrin S."/>
            <person name="Crespi M."/>
            <person name="Mangin B."/>
            <person name="Burke J.M."/>
            <person name="Salse J."/>
            <person name="Munos S."/>
            <person name="Vincourt P."/>
            <person name="Rieseberg L.H."/>
            <person name="Langlade N.B."/>
        </authorList>
    </citation>
    <scope>NUCLEOTIDE SEQUENCE [LARGE SCALE GENOMIC DNA]</scope>
    <source>
        <strain evidence="2">cv. SF193</strain>
    </source>
</reference>
<evidence type="ECO:0000313" key="1">
    <source>
        <dbReference type="EMBL" id="OTG06420.1"/>
    </source>
</evidence>
<keyword evidence="2" id="KW-1185">Reference proteome</keyword>
<dbReference type="Proteomes" id="UP000215914">
    <property type="component" value="Chromosome 12"/>
</dbReference>
<proteinExistence type="predicted"/>
<sequence>MASGRLGPTTSSSGNLSTLFHFQLNFARPSILRPFGFVTGCRFGFRDWPTAVVVPTVVTPTVHSGQTWVHFTRFGSGPASIRVSSFGQLSWFESRFSRSRTKDRPEILLILFGLAEVNCNHRSLSTSPELCQTTRSEAEFTTELESTSFRGDADRGCLELCSVRVLVQVHSGQTWVHFTRFGSGPASIRVSSFGQLSWFESRFSRSRTKDRPEILLILFGLAEVNCNHRSLSTSPELCQTTRSEAEFTTELESTSFRLIDVILLDSSNLYPCVFEEIANATNVDDDEMKTDSKDA</sequence>